<evidence type="ECO:0000256" key="4">
    <source>
        <dbReference type="ARBA" id="ARBA00022525"/>
    </source>
</evidence>
<dbReference type="Pfam" id="PF00048">
    <property type="entry name" value="IL8"/>
    <property type="match status" value="1"/>
</dbReference>
<dbReference type="InterPro" id="IPR039809">
    <property type="entry name" value="Chemokine_b/g/d"/>
</dbReference>
<dbReference type="InterPro" id="IPR000827">
    <property type="entry name" value="Chemokine_CC_CS"/>
</dbReference>
<dbReference type="GO" id="GO:0006954">
    <property type="term" value="P:inflammatory response"/>
    <property type="evidence" value="ECO:0007669"/>
    <property type="project" value="TreeGrafter"/>
</dbReference>
<evidence type="ECO:0000256" key="2">
    <source>
        <dbReference type="ARBA" id="ARBA00010868"/>
    </source>
</evidence>
<dbReference type="AlphaFoldDB" id="A0A2P4SSF5"/>
<feature type="signal peptide" evidence="9">
    <location>
        <begin position="1"/>
        <end position="22"/>
    </location>
</feature>
<evidence type="ECO:0000313" key="11">
    <source>
        <dbReference type="EMBL" id="POI27043.1"/>
    </source>
</evidence>
<dbReference type="GO" id="GO:0030335">
    <property type="term" value="P:positive regulation of cell migration"/>
    <property type="evidence" value="ECO:0007669"/>
    <property type="project" value="TreeGrafter"/>
</dbReference>
<dbReference type="Gene3D" id="2.40.50.40">
    <property type="match status" value="1"/>
</dbReference>
<gene>
    <name evidence="11" type="ORF">CIB84_009207</name>
</gene>
<comment type="similarity">
    <text evidence="2 9">Belongs to the intercrine beta (chemokine CC) family.</text>
</comment>
<feature type="domain" description="Chemokine interleukin-8-like" evidence="10">
    <location>
        <begin position="30"/>
        <end position="88"/>
    </location>
</feature>
<evidence type="ECO:0000259" key="10">
    <source>
        <dbReference type="SMART" id="SM00199"/>
    </source>
</evidence>
<dbReference type="Proteomes" id="UP000237246">
    <property type="component" value="Unassembled WGS sequence"/>
</dbReference>
<evidence type="ECO:0000256" key="9">
    <source>
        <dbReference type="RuleBase" id="RU361150"/>
    </source>
</evidence>
<evidence type="ECO:0000256" key="1">
    <source>
        <dbReference type="ARBA" id="ARBA00004613"/>
    </source>
</evidence>
<dbReference type="GO" id="GO:0070098">
    <property type="term" value="P:chemokine-mediated signaling pathway"/>
    <property type="evidence" value="ECO:0007669"/>
    <property type="project" value="TreeGrafter"/>
</dbReference>
<dbReference type="CDD" id="cd00272">
    <property type="entry name" value="Chemokine_CC"/>
    <property type="match status" value="1"/>
</dbReference>
<comment type="caution">
    <text evidence="11">The sequence shown here is derived from an EMBL/GenBank/DDBJ whole genome shotgun (WGS) entry which is preliminary data.</text>
</comment>
<evidence type="ECO:0000256" key="8">
    <source>
        <dbReference type="ARBA" id="ARBA00046726"/>
    </source>
</evidence>
<dbReference type="InterPro" id="IPR001811">
    <property type="entry name" value="Chemokine_IL8-like_dom"/>
</dbReference>
<evidence type="ECO:0000313" key="12">
    <source>
        <dbReference type="Proteomes" id="UP000237246"/>
    </source>
</evidence>
<comment type="subunit">
    <text evidence="8">Self-associates. Also heterodimer of MIP-1-alpha(4-69) and MIP-1-beta(3-69). Interacts with CCR1.</text>
</comment>
<dbReference type="OrthoDB" id="9930747at2759"/>
<evidence type="ECO:0000256" key="7">
    <source>
        <dbReference type="ARBA" id="ARBA00044740"/>
    </source>
</evidence>
<dbReference type="SUPFAM" id="SSF54117">
    <property type="entry name" value="Interleukin 8-like chemokines"/>
    <property type="match status" value="1"/>
</dbReference>
<keyword evidence="5 9" id="KW-0732">Signal</keyword>
<keyword evidence="6" id="KW-1015">Disulfide bond</keyword>
<dbReference type="SMART" id="SM00199">
    <property type="entry name" value="SCY"/>
    <property type="match status" value="1"/>
</dbReference>
<organism evidence="11 12">
    <name type="scientific">Bambusicola thoracicus</name>
    <name type="common">Chinese bamboo-partridge</name>
    <name type="synonym">Perdix thoracica</name>
    <dbReference type="NCBI Taxonomy" id="9083"/>
    <lineage>
        <taxon>Eukaryota</taxon>
        <taxon>Metazoa</taxon>
        <taxon>Chordata</taxon>
        <taxon>Craniata</taxon>
        <taxon>Vertebrata</taxon>
        <taxon>Euteleostomi</taxon>
        <taxon>Archelosauria</taxon>
        <taxon>Archosauria</taxon>
        <taxon>Dinosauria</taxon>
        <taxon>Saurischia</taxon>
        <taxon>Theropoda</taxon>
        <taxon>Coelurosauria</taxon>
        <taxon>Aves</taxon>
        <taxon>Neognathae</taxon>
        <taxon>Galloanserae</taxon>
        <taxon>Galliformes</taxon>
        <taxon>Phasianidae</taxon>
        <taxon>Perdicinae</taxon>
        <taxon>Bambusicola</taxon>
    </lineage>
</organism>
<dbReference type="InterPro" id="IPR036048">
    <property type="entry name" value="Interleukin_8-like_sf"/>
</dbReference>
<sequence length="95" mass="10449">MKSSTAAIAVLIVAALCYQVSSTPLALGSCGRCCYQFLSRALPSSKVMMYEYTGSRCPYRGVIFTTIEGKKFCANPEEKWVQDILNVKKHTDGSK</sequence>
<proteinExistence type="inferred from homology"/>
<evidence type="ECO:0000256" key="6">
    <source>
        <dbReference type="ARBA" id="ARBA00023157"/>
    </source>
</evidence>
<name>A0A2P4SSF5_BAMTH</name>
<dbReference type="FunFam" id="2.40.50.40:FF:000002">
    <property type="entry name" value="C-C motif chemokine"/>
    <property type="match status" value="1"/>
</dbReference>
<dbReference type="PANTHER" id="PTHR12015:SF183">
    <property type="entry name" value="C-C MOTIF CHEMOKINE 3"/>
    <property type="match status" value="1"/>
</dbReference>
<comment type="function">
    <text evidence="7">Monokine with inflammatory and chemokinetic properties. Binds to CCR1, CCR4 and CCR5. One of the major HIV-suppressive factors produced by CD8+ T-cells. Recombinant MIP-1-alpha induces a dose-dependent inhibition of different strains of HIV-1, HIV-2, and simian immunodeficiency virus (SIV).</text>
</comment>
<dbReference type="GO" id="GO:0048020">
    <property type="term" value="F:CCR chemokine receptor binding"/>
    <property type="evidence" value="ECO:0007669"/>
    <property type="project" value="TreeGrafter"/>
</dbReference>
<dbReference type="PROSITE" id="PS51257">
    <property type="entry name" value="PROKAR_LIPOPROTEIN"/>
    <property type="match status" value="1"/>
</dbReference>
<comment type="subcellular location">
    <subcellularLocation>
        <location evidence="1 9">Secreted</location>
    </subcellularLocation>
</comment>
<accession>A0A2P4SSF5</accession>
<dbReference type="PANTHER" id="PTHR12015">
    <property type="entry name" value="SMALL INDUCIBLE CYTOKINE A"/>
    <property type="match status" value="1"/>
</dbReference>
<dbReference type="GO" id="GO:0008009">
    <property type="term" value="F:chemokine activity"/>
    <property type="evidence" value="ECO:0007669"/>
    <property type="project" value="InterPro"/>
</dbReference>
<dbReference type="PROSITE" id="PS00472">
    <property type="entry name" value="SMALL_CYTOKINES_CC"/>
    <property type="match status" value="1"/>
</dbReference>
<feature type="chain" id="PRO_5015022429" description="C-C motif chemokine" evidence="9">
    <location>
        <begin position="23"/>
        <end position="95"/>
    </location>
</feature>
<keyword evidence="3 9" id="KW-0202">Cytokine</keyword>
<keyword evidence="12" id="KW-1185">Reference proteome</keyword>
<reference evidence="11 12" key="1">
    <citation type="submission" date="2018-01" db="EMBL/GenBank/DDBJ databases">
        <title>Comparison of the Chinese Bamboo Partridge and Red Junglefowl genome sequences highlights the importance of demography in genome evolution.</title>
        <authorList>
            <person name="Tiley G.P."/>
            <person name="Kimball R.T."/>
            <person name="Braun E.L."/>
            <person name="Burleigh J.G."/>
        </authorList>
    </citation>
    <scope>NUCLEOTIDE SEQUENCE [LARGE SCALE GENOMIC DNA]</scope>
    <source>
        <strain evidence="11">RTK389</strain>
        <tissue evidence="11">Blood</tissue>
    </source>
</reference>
<keyword evidence="4 9" id="KW-0964">Secreted</keyword>
<keyword evidence="9" id="KW-0145">Chemotaxis</keyword>
<dbReference type="EMBL" id="PPHD01025639">
    <property type="protein sequence ID" value="POI27043.1"/>
    <property type="molecule type" value="Genomic_DNA"/>
</dbReference>
<evidence type="ECO:0000256" key="3">
    <source>
        <dbReference type="ARBA" id="ARBA00022514"/>
    </source>
</evidence>
<evidence type="ECO:0000256" key="5">
    <source>
        <dbReference type="ARBA" id="ARBA00022729"/>
    </source>
</evidence>
<dbReference type="GO" id="GO:0061844">
    <property type="term" value="P:antimicrobial humoral immune response mediated by antimicrobial peptide"/>
    <property type="evidence" value="ECO:0007669"/>
    <property type="project" value="TreeGrafter"/>
</dbReference>
<dbReference type="GO" id="GO:0005615">
    <property type="term" value="C:extracellular space"/>
    <property type="evidence" value="ECO:0007669"/>
    <property type="project" value="UniProtKB-KW"/>
</dbReference>
<protein>
    <recommendedName>
        <fullName evidence="9">C-C motif chemokine</fullName>
    </recommendedName>
</protein>